<dbReference type="InterPro" id="IPR037294">
    <property type="entry name" value="ABC_BtuC-like"/>
</dbReference>
<organism evidence="8 9">
    <name type="scientific">Alkaliphilus serpentinus</name>
    <dbReference type="NCBI Taxonomy" id="1482731"/>
    <lineage>
        <taxon>Bacteria</taxon>
        <taxon>Bacillati</taxon>
        <taxon>Bacillota</taxon>
        <taxon>Clostridia</taxon>
        <taxon>Peptostreptococcales</taxon>
        <taxon>Natronincolaceae</taxon>
        <taxon>Alkaliphilus</taxon>
    </lineage>
</organism>
<feature type="transmembrane region" description="Helical" evidence="7">
    <location>
        <begin position="121"/>
        <end position="151"/>
    </location>
</feature>
<dbReference type="RefSeq" id="WP_151865290.1">
    <property type="nucleotide sequence ID" value="NZ_WBZB01000013.1"/>
</dbReference>
<evidence type="ECO:0000256" key="5">
    <source>
        <dbReference type="ARBA" id="ARBA00023136"/>
    </source>
</evidence>
<comment type="caution">
    <text evidence="8">The sequence shown here is derived from an EMBL/GenBank/DDBJ whole genome shotgun (WGS) entry which is preliminary data.</text>
</comment>
<dbReference type="EMBL" id="WBZB01000013">
    <property type="protein sequence ID" value="KAB3531562.1"/>
    <property type="molecule type" value="Genomic_DNA"/>
</dbReference>
<comment type="similarity">
    <text evidence="2 6">Belongs to the ABC-3 integral membrane protein family.</text>
</comment>
<dbReference type="PANTHER" id="PTHR30477:SF0">
    <property type="entry name" value="METAL TRANSPORT SYSTEM MEMBRANE PROTEIN TM_0125-RELATED"/>
    <property type="match status" value="1"/>
</dbReference>
<dbReference type="SUPFAM" id="SSF81345">
    <property type="entry name" value="ABC transporter involved in vitamin B12 uptake, BtuC"/>
    <property type="match status" value="1"/>
</dbReference>
<dbReference type="OrthoDB" id="1952395at2"/>
<dbReference type="InterPro" id="IPR001626">
    <property type="entry name" value="ABC_TroCD"/>
</dbReference>
<evidence type="ECO:0000256" key="1">
    <source>
        <dbReference type="ARBA" id="ARBA00004141"/>
    </source>
</evidence>
<evidence type="ECO:0000256" key="6">
    <source>
        <dbReference type="RuleBase" id="RU003943"/>
    </source>
</evidence>
<evidence type="ECO:0000256" key="3">
    <source>
        <dbReference type="ARBA" id="ARBA00022692"/>
    </source>
</evidence>
<keyword evidence="9" id="KW-1185">Reference proteome</keyword>
<comment type="subcellular location">
    <subcellularLocation>
        <location evidence="6">Cell membrane</location>
        <topology evidence="6">Multi-pass membrane protein</topology>
    </subcellularLocation>
    <subcellularLocation>
        <location evidence="1">Membrane</location>
        <topology evidence="1">Multi-pass membrane protein</topology>
    </subcellularLocation>
</comment>
<dbReference type="PANTHER" id="PTHR30477">
    <property type="entry name" value="ABC-TRANSPORTER METAL-BINDING PROTEIN"/>
    <property type="match status" value="1"/>
</dbReference>
<dbReference type="Proteomes" id="UP000465601">
    <property type="component" value="Unassembled WGS sequence"/>
</dbReference>
<name>A0A833M808_9FIRM</name>
<accession>A0A833M808</accession>
<dbReference type="AlphaFoldDB" id="A0A833M808"/>
<protein>
    <submittedName>
        <fullName evidence="8">Metal ABC transporter permease</fullName>
    </submittedName>
</protein>
<keyword evidence="5 7" id="KW-0472">Membrane</keyword>
<dbReference type="GO" id="GO:0055085">
    <property type="term" value="P:transmembrane transport"/>
    <property type="evidence" value="ECO:0007669"/>
    <property type="project" value="InterPro"/>
</dbReference>
<keyword evidence="6" id="KW-0813">Transport</keyword>
<sequence length="267" mass="28274">MTLLEFFKVPIFQRALIGAIIAGGTISLLGIVIVVFNMTTLRFALMHFGLLGGAIGLSLGANPLTAAITAIAIGSLLFGPLSDKFKLDTGIIGGFFMTGSIAVAFLLFYKAGVPALDVFSLFTGSILTLTNSDIVFVAVLGLIILTTYFTFFREIQLIFYDAEQAEWLGVPAQKIRNGLLFLTGLAIGVAMKIVGALLIDALILLSAMAAMRIAKNFKQLLVITSLLGMLTTTGGLLLSMVMDLPTGATITLTGVTFLLISIMIPTK</sequence>
<evidence type="ECO:0000256" key="2">
    <source>
        <dbReference type="ARBA" id="ARBA00008034"/>
    </source>
</evidence>
<keyword evidence="3 6" id="KW-0812">Transmembrane</keyword>
<gene>
    <name evidence="8" type="ORF">F8153_05145</name>
</gene>
<evidence type="ECO:0000256" key="7">
    <source>
        <dbReference type="SAM" id="Phobius"/>
    </source>
</evidence>
<evidence type="ECO:0000256" key="4">
    <source>
        <dbReference type="ARBA" id="ARBA00022989"/>
    </source>
</evidence>
<feature type="transmembrane region" description="Helical" evidence="7">
    <location>
        <begin position="90"/>
        <end position="109"/>
    </location>
</feature>
<feature type="transmembrane region" description="Helical" evidence="7">
    <location>
        <begin position="220"/>
        <end position="241"/>
    </location>
</feature>
<evidence type="ECO:0000313" key="8">
    <source>
        <dbReference type="EMBL" id="KAB3531562.1"/>
    </source>
</evidence>
<feature type="transmembrane region" description="Helical" evidence="7">
    <location>
        <begin position="15"/>
        <end position="36"/>
    </location>
</feature>
<reference evidence="8 9" key="1">
    <citation type="submission" date="2019-10" db="EMBL/GenBank/DDBJ databases">
        <title>Alkaliphilus serpentinus sp. nov. and Alkaliphilus pronyensis sp. nov., two novel anaerobic alkaliphilic species isolated from the serpentinized-hosted hydrothermal field of the Prony Bay (New Caledonia).</title>
        <authorList>
            <person name="Postec A."/>
        </authorList>
    </citation>
    <scope>NUCLEOTIDE SEQUENCE [LARGE SCALE GENOMIC DNA]</scope>
    <source>
        <strain evidence="8 9">LacT</strain>
    </source>
</reference>
<keyword evidence="4 7" id="KW-1133">Transmembrane helix</keyword>
<feature type="transmembrane region" description="Helical" evidence="7">
    <location>
        <begin position="179"/>
        <end position="208"/>
    </location>
</feature>
<dbReference type="Pfam" id="PF00950">
    <property type="entry name" value="ABC-3"/>
    <property type="match status" value="1"/>
</dbReference>
<proteinExistence type="inferred from homology"/>
<dbReference type="GO" id="GO:0043190">
    <property type="term" value="C:ATP-binding cassette (ABC) transporter complex"/>
    <property type="evidence" value="ECO:0007669"/>
    <property type="project" value="InterPro"/>
</dbReference>
<dbReference type="Gene3D" id="1.10.3470.10">
    <property type="entry name" value="ABC transporter involved in vitamin B12 uptake, BtuC"/>
    <property type="match status" value="1"/>
</dbReference>
<evidence type="ECO:0000313" key="9">
    <source>
        <dbReference type="Proteomes" id="UP000465601"/>
    </source>
</evidence>
<feature type="transmembrane region" description="Helical" evidence="7">
    <location>
        <begin position="247"/>
        <end position="264"/>
    </location>
</feature>
<feature type="transmembrane region" description="Helical" evidence="7">
    <location>
        <begin position="48"/>
        <end position="78"/>
    </location>
</feature>